<evidence type="ECO:0000256" key="1">
    <source>
        <dbReference type="SAM" id="MobiDB-lite"/>
    </source>
</evidence>
<reference evidence="3" key="1">
    <citation type="submission" date="2015-09" db="EMBL/GenBank/DDBJ databases">
        <authorList>
            <consortium name="Pathogen Informatics"/>
        </authorList>
    </citation>
    <scope>NUCLEOTIDE SEQUENCE [LARGE SCALE GENOMIC DNA]</scope>
    <source>
        <strain evidence="3">Lake Konstanz</strain>
    </source>
</reference>
<proteinExistence type="predicted"/>
<evidence type="ECO:0000313" key="2">
    <source>
        <dbReference type="EMBL" id="CUI15529.1"/>
    </source>
</evidence>
<dbReference type="Pfam" id="PF03162">
    <property type="entry name" value="Y_phosphatase2"/>
    <property type="match status" value="1"/>
</dbReference>
<dbReference type="InterPro" id="IPR029021">
    <property type="entry name" value="Prot-tyrosine_phosphatase-like"/>
</dbReference>
<dbReference type="VEuPathDB" id="TriTrypDB:BSAL_45120"/>
<dbReference type="PANTHER" id="PTHR31126">
    <property type="entry name" value="TYROSINE-PROTEIN PHOSPHATASE"/>
    <property type="match status" value="1"/>
</dbReference>
<accession>A0A0S4KM85</accession>
<dbReference type="SUPFAM" id="SSF52799">
    <property type="entry name" value="(Phosphotyrosine protein) phosphatases II"/>
    <property type="match status" value="1"/>
</dbReference>
<feature type="region of interest" description="Disordered" evidence="1">
    <location>
        <begin position="268"/>
        <end position="293"/>
    </location>
</feature>
<gene>
    <name evidence="2" type="ORF">BSAL_45120</name>
</gene>
<name>A0A0S4KM85_BODSA</name>
<dbReference type="EMBL" id="CYKH01002197">
    <property type="protein sequence ID" value="CUI15529.1"/>
    <property type="molecule type" value="Genomic_DNA"/>
</dbReference>
<dbReference type="AlphaFoldDB" id="A0A0S4KM85"/>
<dbReference type="GO" id="GO:0005737">
    <property type="term" value="C:cytoplasm"/>
    <property type="evidence" value="ECO:0007669"/>
    <property type="project" value="TreeGrafter"/>
</dbReference>
<protein>
    <submittedName>
        <fullName evidence="2">Phosphatase, putative</fullName>
    </submittedName>
</protein>
<sequence>MSSRQGGALHPPPNFSLVERGVLRSAYPLDARHAQYLRQHAGVRTVIQLSLEQLSGPVLQALAAPHPAGLSTRHNNVHHDEHGTTQASSSCAVICVHAVAPTEATGFGSVDSIVHTALDYIVDVSYHPLLLCCPQGDVETSAVVACLRRMQGWCITSALSEAELHTSTGTTAVRREVRGCVEGYTFEPTHYALDLMQQRKNMRTQLLAQRTHSGEVQGIMRSVLRGEPRPGLVERYRKGRGRRLSVTSDPDTMEAHVKRMEDVMSSSAIGAENGGPQSMTRGESPEASAALGASPTSASGALLLTHDFLRAQASLRRLNADANKDMVVVSSLLLAAITKSSGELTLAPQRDGQQAASGAMAPHEKYWWCVNPPVLDARSTFTADSLIEEDDD</sequence>
<organism evidence="2 3">
    <name type="scientific">Bodo saltans</name>
    <name type="common">Flagellated protozoan</name>
    <dbReference type="NCBI Taxonomy" id="75058"/>
    <lineage>
        <taxon>Eukaryota</taxon>
        <taxon>Discoba</taxon>
        <taxon>Euglenozoa</taxon>
        <taxon>Kinetoplastea</taxon>
        <taxon>Metakinetoplastina</taxon>
        <taxon>Eubodonida</taxon>
        <taxon>Bodonidae</taxon>
        <taxon>Bodo</taxon>
    </lineage>
</organism>
<dbReference type="OMA" id="GCMRRYQ"/>
<dbReference type="GO" id="GO:0016791">
    <property type="term" value="F:phosphatase activity"/>
    <property type="evidence" value="ECO:0007669"/>
    <property type="project" value="TreeGrafter"/>
</dbReference>
<keyword evidence="3" id="KW-1185">Reference proteome</keyword>
<dbReference type="OrthoDB" id="6375174at2759"/>
<dbReference type="PANTHER" id="PTHR31126:SF58">
    <property type="entry name" value="TYROSINE PHOSPHATASE"/>
    <property type="match status" value="1"/>
</dbReference>
<dbReference type="InterPro" id="IPR004861">
    <property type="entry name" value="Siw14-like"/>
</dbReference>
<dbReference type="Gene3D" id="3.90.190.10">
    <property type="entry name" value="Protein tyrosine phosphatase superfamily"/>
    <property type="match status" value="1"/>
</dbReference>
<dbReference type="Proteomes" id="UP000051952">
    <property type="component" value="Unassembled WGS sequence"/>
</dbReference>
<evidence type="ECO:0000313" key="3">
    <source>
        <dbReference type="Proteomes" id="UP000051952"/>
    </source>
</evidence>